<proteinExistence type="inferred from homology"/>
<evidence type="ECO:0000256" key="2">
    <source>
        <dbReference type="ARBA" id="ARBA00005866"/>
    </source>
</evidence>
<dbReference type="AlphaFoldDB" id="A0A1Y2GKW2"/>
<comment type="catalytic activity">
    <reaction evidence="1">
        <text>alpha-D-glucose 6-phosphate = beta-D-glucose 6-phosphate</text>
        <dbReference type="Rhea" id="RHEA:16249"/>
        <dbReference type="ChEBI" id="CHEBI:58225"/>
        <dbReference type="ChEBI" id="CHEBI:58247"/>
        <dbReference type="EC" id="5.1.3.15"/>
    </reaction>
</comment>
<keyword evidence="9" id="KW-1185">Reference proteome</keyword>
<evidence type="ECO:0000256" key="4">
    <source>
        <dbReference type="ARBA" id="ARBA00023235"/>
    </source>
</evidence>
<name>A0A1Y2GKW2_9FUNG</name>
<evidence type="ECO:0000256" key="5">
    <source>
        <dbReference type="PIRNR" id="PIRNR016020"/>
    </source>
</evidence>
<evidence type="ECO:0000313" key="8">
    <source>
        <dbReference type="EMBL" id="ORZ14252.1"/>
    </source>
</evidence>
<dbReference type="InterPro" id="IPR011013">
    <property type="entry name" value="Gal_mutarotase_sf_dom"/>
</dbReference>
<dbReference type="PIRSF" id="PIRSF016020">
    <property type="entry name" value="PHexose_mutarotase"/>
    <property type="match status" value="1"/>
</dbReference>
<dbReference type="EMBL" id="MCFF01000021">
    <property type="protein sequence ID" value="ORZ14252.1"/>
    <property type="molecule type" value="Genomic_DNA"/>
</dbReference>
<feature type="binding site" evidence="7">
    <location>
        <position position="55"/>
    </location>
    <ligand>
        <name>substrate</name>
    </ligand>
</feature>
<evidence type="ECO:0000256" key="1">
    <source>
        <dbReference type="ARBA" id="ARBA00001096"/>
    </source>
</evidence>
<dbReference type="EC" id="5.1.3.15" evidence="3 5"/>
<accession>A0A1Y2GKW2</accession>
<dbReference type="InterPro" id="IPR008183">
    <property type="entry name" value="Aldose_1/G6P_1-epimerase"/>
</dbReference>
<comment type="caution">
    <text evidence="8">The sequence shown here is derived from an EMBL/GenBank/DDBJ whole genome shotgun (WGS) entry which is preliminary data.</text>
</comment>
<dbReference type="OrthoDB" id="1659429at2759"/>
<dbReference type="GO" id="GO:0030246">
    <property type="term" value="F:carbohydrate binding"/>
    <property type="evidence" value="ECO:0007669"/>
    <property type="project" value="UniProtKB-UniRule"/>
</dbReference>
<gene>
    <name evidence="8" type="ORF">BCR41DRAFT_354555</name>
</gene>
<feature type="binding site" evidence="7">
    <location>
        <position position="79"/>
    </location>
    <ligand>
        <name>substrate</name>
    </ligand>
</feature>
<dbReference type="InterPro" id="IPR014718">
    <property type="entry name" value="GH-type_carb-bd"/>
</dbReference>
<evidence type="ECO:0000256" key="6">
    <source>
        <dbReference type="PIRSR" id="PIRSR016020-1"/>
    </source>
</evidence>
<evidence type="ECO:0000256" key="7">
    <source>
        <dbReference type="PIRSR" id="PIRSR016020-2"/>
    </source>
</evidence>
<feature type="binding site" evidence="7">
    <location>
        <position position="84"/>
    </location>
    <ligand>
        <name>substrate</name>
    </ligand>
</feature>
<dbReference type="PANTHER" id="PTHR11122:SF13">
    <property type="entry name" value="GLUCOSE-6-PHOSPHATE 1-EPIMERASE"/>
    <property type="match status" value="1"/>
</dbReference>
<comment type="function">
    <text evidence="5">Catalyzes the interconversion between the alpha and beta anomers from at least three hexose 6-phosphate sugars (Glc6P, Gal6P, and Man6P).</text>
</comment>
<dbReference type="CDD" id="cd09020">
    <property type="entry name" value="D-hex-6-P-epi_like"/>
    <property type="match status" value="1"/>
</dbReference>
<dbReference type="Pfam" id="PF01263">
    <property type="entry name" value="Aldose_epim"/>
    <property type="match status" value="1"/>
</dbReference>
<dbReference type="GeneID" id="33566175"/>
<dbReference type="PANTHER" id="PTHR11122">
    <property type="entry name" value="APOSPORY-ASSOCIATED PROTEIN C-RELATED"/>
    <property type="match status" value="1"/>
</dbReference>
<evidence type="ECO:0000256" key="3">
    <source>
        <dbReference type="ARBA" id="ARBA00012083"/>
    </source>
</evidence>
<feature type="active site" evidence="6">
    <location>
        <position position="157"/>
    </location>
</feature>
<dbReference type="Proteomes" id="UP000193648">
    <property type="component" value="Unassembled WGS sequence"/>
</dbReference>
<dbReference type="RefSeq" id="XP_021880730.1">
    <property type="nucleotide sequence ID" value="XM_022024331.1"/>
</dbReference>
<dbReference type="GO" id="GO:0005737">
    <property type="term" value="C:cytoplasm"/>
    <property type="evidence" value="ECO:0007669"/>
    <property type="project" value="TreeGrafter"/>
</dbReference>
<protein>
    <recommendedName>
        <fullName evidence="3 5">Glucose-6-phosphate 1-epimerase</fullName>
        <ecNumber evidence="3 5">5.1.3.15</ecNumber>
    </recommendedName>
</protein>
<keyword evidence="4 5" id="KW-0413">Isomerase</keyword>
<dbReference type="InterPro" id="IPR025532">
    <property type="entry name" value="G6P_1-epimerase"/>
</dbReference>
<organism evidence="8 9">
    <name type="scientific">Lobosporangium transversale</name>
    <dbReference type="NCBI Taxonomy" id="64571"/>
    <lineage>
        <taxon>Eukaryota</taxon>
        <taxon>Fungi</taxon>
        <taxon>Fungi incertae sedis</taxon>
        <taxon>Mucoromycota</taxon>
        <taxon>Mortierellomycotina</taxon>
        <taxon>Mortierellomycetes</taxon>
        <taxon>Mortierellales</taxon>
        <taxon>Mortierellaceae</taxon>
        <taxon>Lobosporangium</taxon>
    </lineage>
</organism>
<dbReference type="GO" id="GO:0047938">
    <property type="term" value="F:glucose-6-phosphate 1-epimerase activity"/>
    <property type="evidence" value="ECO:0007669"/>
    <property type="project" value="UniProtKB-UniRule"/>
</dbReference>
<evidence type="ECO:0000313" key="9">
    <source>
        <dbReference type="Proteomes" id="UP000193648"/>
    </source>
</evidence>
<comment type="similarity">
    <text evidence="2 5">Belongs to the glucose-6-phosphate 1-epimerase family.</text>
</comment>
<reference evidence="8 9" key="1">
    <citation type="submission" date="2016-07" db="EMBL/GenBank/DDBJ databases">
        <title>Pervasive Adenine N6-methylation of Active Genes in Fungi.</title>
        <authorList>
            <consortium name="DOE Joint Genome Institute"/>
            <person name="Mondo S.J."/>
            <person name="Dannebaum R.O."/>
            <person name="Kuo R.C."/>
            <person name="Labutti K."/>
            <person name="Haridas S."/>
            <person name="Kuo A."/>
            <person name="Salamov A."/>
            <person name="Ahrendt S.R."/>
            <person name="Lipzen A."/>
            <person name="Sullivan W."/>
            <person name="Andreopoulos W.B."/>
            <person name="Clum A."/>
            <person name="Lindquist E."/>
            <person name="Daum C."/>
            <person name="Ramamoorthy G.K."/>
            <person name="Gryganskyi A."/>
            <person name="Culley D."/>
            <person name="Magnuson J.K."/>
            <person name="James T.Y."/>
            <person name="O'Malley M.A."/>
            <person name="Stajich J.E."/>
            <person name="Spatafora J.W."/>
            <person name="Visel A."/>
            <person name="Grigoriev I.V."/>
        </authorList>
    </citation>
    <scope>NUCLEOTIDE SEQUENCE [LARGE SCALE GENOMIC DNA]</scope>
    <source>
        <strain evidence="8 9">NRRL 3116</strain>
    </source>
</reference>
<dbReference type="InParanoid" id="A0A1Y2GKW2"/>
<dbReference type="Gene3D" id="2.70.98.10">
    <property type="match status" value="1"/>
</dbReference>
<feature type="active site" evidence="6">
    <location>
        <position position="264"/>
    </location>
</feature>
<dbReference type="GO" id="GO:0005975">
    <property type="term" value="P:carbohydrate metabolic process"/>
    <property type="evidence" value="ECO:0007669"/>
    <property type="project" value="InterPro"/>
</dbReference>
<sequence length="289" mass="31994">MPVSHQSNKATLSHPSGASAEVYLFGATLTSWKVSNKERIFLSAEAVLDESKAIRGGIPLVFPVFGKGKAPHITASLPQHGFARISRWKFVNSSDDDQTVTAQFGLDHSMISDEHRSLWPFDFSLIYTIKLTADTIETHLKVHNVGDKPFDFNTLLHTYFLIPDESKVRVIGLNGVDYADKVLQQSSRQDGEAVIRGEVDRVYANVKSTDIDIHYGADEQQNGRGIKLSKNGLNDIVVWNPWIEKSAGMADFGDEEYHRMICVEAGQVAEFIALASGDSWEGSQVLSLL</sequence>
<dbReference type="SUPFAM" id="SSF74650">
    <property type="entry name" value="Galactose mutarotase-like"/>
    <property type="match status" value="1"/>
</dbReference>
<dbReference type="STRING" id="64571.A0A1Y2GKW2"/>